<reference evidence="2 3" key="1">
    <citation type="submission" date="2019-05" db="EMBL/GenBank/DDBJ databases">
        <title>Another draft genome of Portunus trituberculatus and its Hox gene families provides insights of decapod evolution.</title>
        <authorList>
            <person name="Jeong J.-H."/>
            <person name="Song I."/>
            <person name="Kim S."/>
            <person name="Choi T."/>
            <person name="Kim D."/>
            <person name="Ryu S."/>
            <person name="Kim W."/>
        </authorList>
    </citation>
    <scope>NUCLEOTIDE SEQUENCE [LARGE SCALE GENOMIC DNA]</scope>
    <source>
        <tissue evidence="2">Muscle</tissue>
    </source>
</reference>
<name>A0A5B7GPR0_PORTR</name>
<evidence type="ECO:0000313" key="2">
    <source>
        <dbReference type="EMBL" id="MPC59018.1"/>
    </source>
</evidence>
<organism evidence="2 3">
    <name type="scientific">Portunus trituberculatus</name>
    <name type="common">Swimming crab</name>
    <name type="synonym">Neptunus trituberculatus</name>
    <dbReference type="NCBI Taxonomy" id="210409"/>
    <lineage>
        <taxon>Eukaryota</taxon>
        <taxon>Metazoa</taxon>
        <taxon>Ecdysozoa</taxon>
        <taxon>Arthropoda</taxon>
        <taxon>Crustacea</taxon>
        <taxon>Multicrustacea</taxon>
        <taxon>Malacostraca</taxon>
        <taxon>Eumalacostraca</taxon>
        <taxon>Eucarida</taxon>
        <taxon>Decapoda</taxon>
        <taxon>Pleocyemata</taxon>
        <taxon>Brachyura</taxon>
        <taxon>Eubrachyura</taxon>
        <taxon>Portunoidea</taxon>
        <taxon>Portunidae</taxon>
        <taxon>Portuninae</taxon>
        <taxon>Portunus</taxon>
    </lineage>
</organism>
<accession>A0A5B7GPR0</accession>
<feature type="signal peptide" evidence="1">
    <location>
        <begin position="1"/>
        <end position="18"/>
    </location>
</feature>
<comment type="caution">
    <text evidence="2">The sequence shown here is derived from an EMBL/GenBank/DDBJ whole genome shotgun (WGS) entry which is preliminary data.</text>
</comment>
<gene>
    <name evidence="2" type="ORF">E2C01_053032</name>
</gene>
<protein>
    <submittedName>
        <fullName evidence="2">Uncharacterized protein</fullName>
    </submittedName>
</protein>
<sequence length="113" mass="12353">MMVVIGTFKALAIEAAACLTLPAVNLLVSTPHFSKNILSHLAIMSLETSLEIKGINIPPITKLWPSFDVGVILPSRTRLPGSQVDVRTLLRYSSCFKLFPDSRQAIKSECSII</sequence>
<keyword evidence="1" id="KW-0732">Signal</keyword>
<feature type="chain" id="PRO_5022972697" evidence="1">
    <location>
        <begin position="19"/>
        <end position="113"/>
    </location>
</feature>
<dbReference type="Proteomes" id="UP000324222">
    <property type="component" value="Unassembled WGS sequence"/>
</dbReference>
<evidence type="ECO:0000313" key="3">
    <source>
        <dbReference type="Proteomes" id="UP000324222"/>
    </source>
</evidence>
<dbReference type="AlphaFoldDB" id="A0A5B7GPR0"/>
<keyword evidence="3" id="KW-1185">Reference proteome</keyword>
<evidence type="ECO:0000256" key="1">
    <source>
        <dbReference type="SAM" id="SignalP"/>
    </source>
</evidence>
<proteinExistence type="predicted"/>
<dbReference type="EMBL" id="VSRR010016185">
    <property type="protein sequence ID" value="MPC59018.1"/>
    <property type="molecule type" value="Genomic_DNA"/>
</dbReference>